<accession>A0A7N4PC42</accession>
<evidence type="ECO:0000256" key="2">
    <source>
        <dbReference type="ARBA" id="ARBA00008650"/>
    </source>
</evidence>
<dbReference type="InterPro" id="IPR035960">
    <property type="entry name" value="Secretoglobin_sf"/>
</dbReference>
<organism evidence="4 5">
    <name type="scientific">Sarcophilus harrisii</name>
    <name type="common">Tasmanian devil</name>
    <name type="synonym">Sarcophilus laniarius</name>
    <dbReference type="NCBI Taxonomy" id="9305"/>
    <lineage>
        <taxon>Eukaryota</taxon>
        <taxon>Metazoa</taxon>
        <taxon>Chordata</taxon>
        <taxon>Craniata</taxon>
        <taxon>Vertebrata</taxon>
        <taxon>Euteleostomi</taxon>
        <taxon>Mammalia</taxon>
        <taxon>Metatheria</taxon>
        <taxon>Dasyuromorphia</taxon>
        <taxon>Dasyuridae</taxon>
        <taxon>Sarcophilus</taxon>
    </lineage>
</organism>
<dbReference type="GeneTree" id="ENSGT00940000155073"/>
<dbReference type="GeneID" id="100924338"/>
<evidence type="ECO:0000256" key="1">
    <source>
        <dbReference type="ARBA" id="ARBA00004613"/>
    </source>
</evidence>
<reference evidence="4" key="3">
    <citation type="submission" date="2025-09" db="UniProtKB">
        <authorList>
            <consortium name="Ensembl"/>
        </authorList>
    </citation>
    <scope>IDENTIFICATION</scope>
</reference>
<dbReference type="CTD" id="147199"/>
<keyword evidence="3" id="KW-0964">Secreted</keyword>
<dbReference type="GO" id="GO:0005576">
    <property type="term" value="C:extracellular region"/>
    <property type="evidence" value="ECO:0007669"/>
    <property type="project" value="UniProtKB-SubCell"/>
</dbReference>
<dbReference type="InterPro" id="IPR016126">
    <property type="entry name" value="Secretoglobin"/>
</dbReference>
<dbReference type="Proteomes" id="UP000007648">
    <property type="component" value="Unassembled WGS sequence"/>
</dbReference>
<evidence type="ECO:0000313" key="5">
    <source>
        <dbReference type="Proteomes" id="UP000007648"/>
    </source>
</evidence>
<dbReference type="PROSITE" id="PS51311">
    <property type="entry name" value="SCGB"/>
    <property type="match status" value="1"/>
</dbReference>
<dbReference type="SUPFAM" id="SSF48201">
    <property type="entry name" value="Uteroglobin-like"/>
    <property type="match status" value="1"/>
</dbReference>
<protein>
    <submittedName>
        <fullName evidence="4">Secretoglobin family 1C member 1</fullName>
    </submittedName>
</protein>
<sequence>MNLSPHLGAQHPAQEASLLLALPPLPTPRCCRRSPPLMGLAREPGVLLPPGPGLLPRLGPGPVPRAPSPLFPAPPCPAVLQPNHRVIRCHQSSGGWGAGRATCIKPRDCAGWDSQFRSPEQVRAQLVPRPGPLCTMKGPATMLLLLSLALCWSLALGESSDNEFFLEFLQTLLAGSLEDLYEGPLAPYDINPATKAAMAELKSCIDNLAPVNKAELVKLLVSVLDSRGDDA</sequence>
<dbReference type="RefSeq" id="XP_031797936.1">
    <property type="nucleotide sequence ID" value="XM_031942076.1"/>
</dbReference>
<dbReference type="RefSeq" id="XP_023362390.2">
    <property type="nucleotide sequence ID" value="XM_023506622.2"/>
</dbReference>
<dbReference type="Pfam" id="PF01099">
    <property type="entry name" value="Uteroglobin"/>
    <property type="match status" value="1"/>
</dbReference>
<dbReference type="InterPro" id="IPR043215">
    <property type="entry name" value="Secretoglobin_1C-like"/>
</dbReference>
<name>A0A7N4PC42_SARHA</name>
<dbReference type="InParanoid" id="A0A7N4PC42"/>
<comment type="subcellular location">
    <subcellularLocation>
        <location evidence="1">Secreted</location>
    </subcellularLocation>
</comment>
<dbReference type="PANTHER" id="PTHR10136:SF8">
    <property type="entry name" value="SECRETOGLOBIN FAMILY 1C MEMBER 1-RELATED"/>
    <property type="match status" value="1"/>
</dbReference>
<gene>
    <name evidence="4" type="primary">SCGB1C1</name>
</gene>
<comment type="similarity">
    <text evidence="2">Belongs to the secretoglobin family.</text>
</comment>
<dbReference type="AlphaFoldDB" id="A0A7N4PC42"/>
<dbReference type="Ensembl" id="ENSSHAT00000033643.1">
    <property type="protein sequence ID" value="ENSSHAP00000034839.1"/>
    <property type="gene ID" value="ENSSHAG00000029970.1"/>
</dbReference>
<dbReference type="Gene3D" id="1.10.210.10">
    <property type="entry name" value="Secretoglobin"/>
    <property type="match status" value="1"/>
</dbReference>
<reference evidence="4" key="2">
    <citation type="submission" date="2025-08" db="UniProtKB">
        <authorList>
            <consortium name="Ensembl"/>
        </authorList>
    </citation>
    <scope>IDENTIFICATION</scope>
</reference>
<keyword evidence="5" id="KW-1185">Reference proteome</keyword>
<dbReference type="PANTHER" id="PTHR10136">
    <property type="entry name" value="SECRETOGLOBIN FAMILY 1 MEMBER"/>
    <property type="match status" value="1"/>
</dbReference>
<proteinExistence type="inferred from homology"/>
<evidence type="ECO:0000313" key="4">
    <source>
        <dbReference type="Ensembl" id="ENSSHAP00000034839.1"/>
    </source>
</evidence>
<evidence type="ECO:0000256" key="3">
    <source>
        <dbReference type="ARBA" id="ARBA00022525"/>
    </source>
</evidence>
<reference evidence="4 5" key="1">
    <citation type="journal article" date="2011" name="Proc. Natl. Acad. Sci. U.S.A.">
        <title>Genetic diversity and population structure of the endangered marsupial Sarcophilus harrisii (Tasmanian devil).</title>
        <authorList>
            <person name="Miller W."/>
            <person name="Hayes V.M."/>
            <person name="Ratan A."/>
            <person name="Petersen D.C."/>
            <person name="Wittekindt N.E."/>
            <person name="Miller J."/>
            <person name="Walenz B."/>
            <person name="Knight J."/>
            <person name="Qi J."/>
            <person name="Zhao F."/>
            <person name="Wang Q."/>
            <person name="Bedoya-Reina O.C."/>
            <person name="Katiyar N."/>
            <person name="Tomsho L.P."/>
            <person name="Kasson L.M."/>
            <person name="Hardie R.A."/>
            <person name="Woodbridge P."/>
            <person name="Tindall E.A."/>
            <person name="Bertelsen M.F."/>
            <person name="Dixon D."/>
            <person name="Pyecroft S."/>
            <person name="Helgen K.M."/>
            <person name="Lesk A.M."/>
            <person name="Pringle T.H."/>
            <person name="Patterson N."/>
            <person name="Zhang Y."/>
            <person name="Kreiss A."/>
            <person name="Woods G.M."/>
            <person name="Jones M.E."/>
            <person name="Schuster S.C."/>
        </authorList>
    </citation>
    <scope>NUCLEOTIDE SEQUENCE [LARGE SCALE GENOMIC DNA]</scope>
</reference>
<dbReference type="KEGG" id="shr:100924338"/>
<dbReference type="CDD" id="cd00633">
    <property type="entry name" value="Secretoglobin"/>
    <property type="match status" value="1"/>
</dbReference>